<feature type="region of interest" description="Disordered" evidence="1">
    <location>
        <begin position="1"/>
        <end position="31"/>
    </location>
</feature>
<evidence type="ECO:0000313" key="3">
    <source>
        <dbReference type="Proteomes" id="UP000008068"/>
    </source>
</evidence>
<dbReference type="STRING" id="135651.G0N5I7"/>
<dbReference type="EMBL" id="GL379840">
    <property type="protein sequence ID" value="EGT53328.1"/>
    <property type="molecule type" value="Genomic_DNA"/>
</dbReference>
<dbReference type="Proteomes" id="UP000008068">
    <property type="component" value="Unassembled WGS sequence"/>
</dbReference>
<feature type="compositionally biased region" description="Acidic residues" evidence="1">
    <location>
        <begin position="9"/>
        <end position="21"/>
    </location>
</feature>
<organism evidence="3">
    <name type="scientific">Caenorhabditis brenneri</name>
    <name type="common">Nematode worm</name>
    <dbReference type="NCBI Taxonomy" id="135651"/>
    <lineage>
        <taxon>Eukaryota</taxon>
        <taxon>Metazoa</taxon>
        <taxon>Ecdysozoa</taxon>
        <taxon>Nematoda</taxon>
        <taxon>Chromadorea</taxon>
        <taxon>Rhabditida</taxon>
        <taxon>Rhabditina</taxon>
        <taxon>Rhabditomorpha</taxon>
        <taxon>Rhabditoidea</taxon>
        <taxon>Rhabditidae</taxon>
        <taxon>Peloderinae</taxon>
        <taxon>Caenorhabditis</taxon>
    </lineage>
</organism>
<dbReference type="OMA" id="HKCLTIK"/>
<dbReference type="FunCoup" id="G0N5I7">
    <property type="interactions" value="273"/>
</dbReference>
<feature type="region of interest" description="Disordered" evidence="1">
    <location>
        <begin position="235"/>
        <end position="257"/>
    </location>
</feature>
<proteinExistence type="predicted"/>
<feature type="compositionally biased region" description="Basic and acidic residues" evidence="1">
    <location>
        <begin position="22"/>
        <end position="31"/>
    </location>
</feature>
<protein>
    <submittedName>
        <fullName evidence="2">Uncharacterized protein</fullName>
    </submittedName>
</protein>
<dbReference type="eggNOG" id="ENOG502SZ56">
    <property type="taxonomic scope" value="Eukaryota"/>
</dbReference>
<dbReference type="OrthoDB" id="10250504at2759"/>
<dbReference type="InParanoid" id="G0N5I7"/>
<evidence type="ECO:0000256" key="1">
    <source>
        <dbReference type="SAM" id="MobiDB-lite"/>
    </source>
</evidence>
<reference evidence="3" key="1">
    <citation type="submission" date="2011-07" db="EMBL/GenBank/DDBJ databases">
        <authorList>
            <consortium name="Caenorhabditis brenneri Sequencing and Analysis Consortium"/>
            <person name="Wilson R.K."/>
        </authorList>
    </citation>
    <scope>NUCLEOTIDE SEQUENCE [LARGE SCALE GENOMIC DNA]</scope>
    <source>
        <strain evidence="3">PB2801</strain>
    </source>
</reference>
<sequence>MGKKKFFENEDGTTEVQETETEESKPEKEKAYRMKKLGANIRTSKKSFREQFFMSYEDGLKMIKKMRGKGKGGQLVQKKMPRHISLPYHMSGKAAMEEACNWISQNTVGKYRPEYKGIVVAVGNVETLSPPRVIADQLAFHQDVAINQIVFIPKLGDQYEAKVKYVQEGLMVGVVMDMITIHVKQNNKTHEDHVAIDDKILVKYGGIRIKNSLCHLRGDYVKMVEKAEIKEEIVEDEEAVEEATEVKEEIEEDDMEE</sequence>
<keyword evidence="3" id="KW-1185">Reference proteome</keyword>
<name>G0N5I7_CAEBE</name>
<dbReference type="AlphaFoldDB" id="G0N5I7"/>
<accession>G0N5I7</accession>
<dbReference type="HOGENOM" id="CLU_1230885_0_0_1"/>
<gene>
    <name evidence="2" type="ORF">CAEBREN_06784</name>
</gene>
<evidence type="ECO:0000313" key="2">
    <source>
        <dbReference type="EMBL" id="EGT53328.1"/>
    </source>
</evidence>